<proteinExistence type="predicted"/>
<dbReference type="Proteomes" id="UP000218231">
    <property type="component" value="Unassembled WGS sequence"/>
</dbReference>
<accession>A0A2A2JPN7</accession>
<gene>
    <name evidence="2" type="ORF">WR25_07792</name>
</gene>
<keyword evidence="3" id="KW-1185">Reference proteome</keyword>
<dbReference type="AlphaFoldDB" id="A0A2A2JPN7"/>
<protein>
    <submittedName>
        <fullName evidence="2">Uncharacterized protein</fullName>
    </submittedName>
</protein>
<evidence type="ECO:0000313" key="3">
    <source>
        <dbReference type="Proteomes" id="UP000218231"/>
    </source>
</evidence>
<organism evidence="2 3">
    <name type="scientific">Diploscapter pachys</name>
    <dbReference type="NCBI Taxonomy" id="2018661"/>
    <lineage>
        <taxon>Eukaryota</taxon>
        <taxon>Metazoa</taxon>
        <taxon>Ecdysozoa</taxon>
        <taxon>Nematoda</taxon>
        <taxon>Chromadorea</taxon>
        <taxon>Rhabditida</taxon>
        <taxon>Rhabditina</taxon>
        <taxon>Rhabditomorpha</taxon>
        <taxon>Rhabditoidea</taxon>
        <taxon>Rhabditidae</taxon>
        <taxon>Diploscapter</taxon>
    </lineage>
</organism>
<dbReference type="EMBL" id="LIAE01010298">
    <property type="protein sequence ID" value="PAV63678.1"/>
    <property type="molecule type" value="Genomic_DNA"/>
</dbReference>
<sequence>MDRSRMPDFYHSQNKEIKMIIAATFEKSTDLEEFARAMMSIKPVLNNPDAFDKWMENEEIEFEQKEQQKENALRLPECNKEHIQNLEDICNEKTNEYKTIQKRCSDVKAMGQKLEINFHKNRTKAMNFVNELADYCHLNEDAGSRLDQHVQFSSYCTLEDMQPPCDMYGDATYTEDKEKKLENYNLSDAQRDSNDIAMEDKHDSEPASSSQAGNSAECEAINDIDSCPSEGKNTKKKSCRMRTAKRTPTNVHRLNAGKMRKTLSPNSRHRSRRNVYNEKLKKAQDCILPLCDWVHYLLGSLTQQIHAARRDQIIIDIEEIRQTFDVNPCTSTLM</sequence>
<comment type="caution">
    <text evidence="2">The sequence shown here is derived from an EMBL/GenBank/DDBJ whole genome shotgun (WGS) entry which is preliminary data.</text>
</comment>
<evidence type="ECO:0000256" key="1">
    <source>
        <dbReference type="SAM" id="Coils"/>
    </source>
</evidence>
<evidence type="ECO:0000313" key="2">
    <source>
        <dbReference type="EMBL" id="PAV63678.1"/>
    </source>
</evidence>
<feature type="coiled-coil region" evidence="1">
    <location>
        <begin position="55"/>
        <end position="103"/>
    </location>
</feature>
<keyword evidence="1" id="KW-0175">Coiled coil</keyword>
<name>A0A2A2JPN7_9BILA</name>
<reference evidence="2 3" key="1">
    <citation type="journal article" date="2017" name="Curr. Biol.">
        <title>Genome architecture and evolution of a unichromosomal asexual nematode.</title>
        <authorList>
            <person name="Fradin H."/>
            <person name="Zegar C."/>
            <person name="Gutwein M."/>
            <person name="Lucas J."/>
            <person name="Kovtun M."/>
            <person name="Corcoran D."/>
            <person name="Baugh L.R."/>
            <person name="Kiontke K."/>
            <person name="Gunsalus K."/>
            <person name="Fitch D.H."/>
            <person name="Piano F."/>
        </authorList>
    </citation>
    <scope>NUCLEOTIDE SEQUENCE [LARGE SCALE GENOMIC DNA]</scope>
    <source>
        <strain evidence="2">PF1309</strain>
    </source>
</reference>